<accession>A0A1L9RZN8</accession>
<dbReference type="Gene3D" id="3.30.160.60">
    <property type="entry name" value="Classic Zinc Finger"/>
    <property type="match status" value="2"/>
</dbReference>
<feature type="region of interest" description="Disordered" evidence="8">
    <location>
        <begin position="30"/>
        <end position="65"/>
    </location>
</feature>
<dbReference type="AlphaFoldDB" id="A0A1L9RZN8"/>
<evidence type="ECO:0000313" key="11">
    <source>
        <dbReference type="Proteomes" id="UP000184383"/>
    </source>
</evidence>
<dbReference type="GO" id="GO:0000785">
    <property type="term" value="C:chromatin"/>
    <property type="evidence" value="ECO:0007669"/>
    <property type="project" value="TreeGrafter"/>
</dbReference>
<dbReference type="GO" id="GO:0000981">
    <property type="term" value="F:DNA-binding transcription factor activity, RNA polymerase II-specific"/>
    <property type="evidence" value="ECO:0007669"/>
    <property type="project" value="InterPro"/>
</dbReference>
<keyword evidence="11" id="KW-1185">Reference proteome</keyword>
<evidence type="ECO:0000256" key="4">
    <source>
        <dbReference type="ARBA" id="ARBA00022771"/>
    </source>
</evidence>
<evidence type="ECO:0000256" key="7">
    <source>
        <dbReference type="PROSITE-ProRule" id="PRU00042"/>
    </source>
</evidence>
<dbReference type="OrthoDB" id="6077919at2759"/>
<sequence>MPRRSASGTETILSPHSPIHLLSVISNNNISSNPTTSTKPSSSISSSSSTMRRSGSTTTAEIPLPITYTPTTHRISKAKKGKRVHACEFPGCNKVFTRAEHRRRHELNHNPEALFRCTNRGCKKAFHRPDLLARHMERHVLEAQMDNTVQWEQQHHHHMVSEPHHITKYAPVSPAPSYLPTTQQNTMSIGSIVAPGIHPDLANDCYMWNGMDMPLQPRTPIFQHHIQDSTEENHFYSSPEACPSPSSDGATFSLASYPRSSVSSTPATTIEHYPENILDNDLTSSPLPTHANLRCWGPDANLVSIPLQEDLLHHPQPIHYPSPNWAPADHQSYDDQTLPSIEQFQAPMGWKAWTL</sequence>
<dbReference type="GeneID" id="63748126"/>
<dbReference type="PROSITE" id="PS00028">
    <property type="entry name" value="ZINC_FINGER_C2H2_1"/>
    <property type="match status" value="2"/>
</dbReference>
<evidence type="ECO:0000313" key="10">
    <source>
        <dbReference type="EMBL" id="OJJ40372.1"/>
    </source>
</evidence>
<dbReference type="SUPFAM" id="SSF57667">
    <property type="entry name" value="beta-beta-alpha zinc fingers"/>
    <property type="match status" value="1"/>
</dbReference>
<evidence type="ECO:0000256" key="8">
    <source>
        <dbReference type="SAM" id="MobiDB-lite"/>
    </source>
</evidence>
<organism evidence="10 11">
    <name type="scientific">Aspergillus wentii DTO 134E9</name>
    <dbReference type="NCBI Taxonomy" id="1073089"/>
    <lineage>
        <taxon>Eukaryota</taxon>
        <taxon>Fungi</taxon>
        <taxon>Dikarya</taxon>
        <taxon>Ascomycota</taxon>
        <taxon>Pezizomycotina</taxon>
        <taxon>Eurotiomycetes</taxon>
        <taxon>Eurotiomycetidae</taxon>
        <taxon>Eurotiales</taxon>
        <taxon>Aspergillaceae</taxon>
        <taxon>Aspergillus</taxon>
        <taxon>Aspergillus subgen. Cremei</taxon>
    </lineage>
</organism>
<dbReference type="Proteomes" id="UP000184383">
    <property type="component" value="Unassembled WGS sequence"/>
</dbReference>
<dbReference type="GO" id="GO:0000978">
    <property type="term" value="F:RNA polymerase II cis-regulatory region sequence-specific DNA binding"/>
    <property type="evidence" value="ECO:0007669"/>
    <property type="project" value="InterPro"/>
</dbReference>
<dbReference type="GO" id="GO:0008270">
    <property type="term" value="F:zinc ion binding"/>
    <property type="evidence" value="ECO:0007669"/>
    <property type="project" value="UniProtKB-KW"/>
</dbReference>
<dbReference type="EMBL" id="KV878209">
    <property type="protein sequence ID" value="OJJ40372.1"/>
    <property type="molecule type" value="Genomic_DNA"/>
</dbReference>
<keyword evidence="5" id="KW-0862">Zinc</keyword>
<proteinExistence type="predicted"/>
<reference evidence="11" key="1">
    <citation type="journal article" date="2017" name="Genome Biol.">
        <title>Comparative genomics reveals high biological diversity and specific adaptations in the industrially and medically important fungal genus Aspergillus.</title>
        <authorList>
            <person name="de Vries R.P."/>
            <person name="Riley R."/>
            <person name="Wiebenga A."/>
            <person name="Aguilar-Osorio G."/>
            <person name="Amillis S."/>
            <person name="Uchima C.A."/>
            <person name="Anderluh G."/>
            <person name="Asadollahi M."/>
            <person name="Askin M."/>
            <person name="Barry K."/>
            <person name="Battaglia E."/>
            <person name="Bayram O."/>
            <person name="Benocci T."/>
            <person name="Braus-Stromeyer S.A."/>
            <person name="Caldana C."/>
            <person name="Canovas D."/>
            <person name="Cerqueira G.C."/>
            <person name="Chen F."/>
            <person name="Chen W."/>
            <person name="Choi C."/>
            <person name="Clum A."/>
            <person name="Dos Santos R.A."/>
            <person name="Damasio A.R."/>
            <person name="Diallinas G."/>
            <person name="Emri T."/>
            <person name="Fekete E."/>
            <person name="Flipphi M."/>
            <person name="Freyberg S."/>
            <person name="Gallo A."/>
            <person name="Gournas C."/>
            <person name="Habgood R."/>
            <person name="Hainaut M."/>
            <person name="Harispe M.L."/>
            <person name="Henrissat B."/>
            <person name="Hilden K.S."/>
            <person name="Hope R."/>
            <person name="Hossain A."/>
            <person name="Karabika E."/>
            <person name="Karaffa L."/>
            <person name="Karanyi Z."/>
            <person name="Krasevec N."/>
            <person name="Kuo A."/>
            <person name="Kusch H."/>
            <person name="LaButti K."/>
            <person name="Lagendijk E.L."/>
            <person name="Lapidus A."/>
            <person name="Levasseur A."/>
            <person name="Lindquist E."/>
            <person name="Lipzen A."/>
            <person name="Logrieco A.F."/>
            <person name="MacCabe A."/>
            <person name="Maekelae M.R."/>
            <person name="Malavazi I."/>
            <person name="Melin P."/>
            <person name="Meyer V."/>
            <person name="Mielnichuk N."/>
            <person name="Miskei M."/>
            <person name="Molnar A.P."/>
            <person name="Mule G."/>
            <person name="Ngan C.Y."/>
            <person name="Orejas M."/>
            <person name="Orosz E."/>
            <person name="Ouedraogo J.P."/>
            <person name="Overkamp K.M."/>
            <person name="Park H.-S."/>
            <person name="Perrone G."/>
            <person name="Piumi F."/>
            <person name="Punt P.J."/>
            <person name="Ram A.F."/>
            <person name="Ramon A."/>
            <person name="Rauscher S."/>
            <person name="Record E."/>
            <person name="Riano-Pachon D.M."/>
            <person name="Robert V."/>
            <person name="Roehrig J."/>
            <person name="Ruller R."/>
            <person name="Salamov A."/>
            <person name="Salih N.S."/>
            <person name="Samson R.A."/>
            <person name="Sandor E."/>
            <person name="Sanguinetti M."/>
            <person name="Schuetze T."/>
            <person name="Sepcic K."/>
            <person name="Shelest E."/>
            <person name="Sherlock G."/>
            <person name="Sophianopoulou V."/>
            <person name="Squina F.M."/>
            <person name="Sun H."/>
            <person name="Susca A."/>
            <person name="Todd R.B."/>
            <person name="Tsang A."/>
            <person name="Unkles S.E."/>
            <person name="van de Wiele N."/>
            <person name="van Rossen-Uffink D."/>
            <person name="Oliveira J.V."/>
            <person name="Vesth T.C."/>
            <person name="Visser J."/>
            <person name="Yu J.-H."/>
            <person name="Zhou M."/>
            <person name="Andersen M.R."/>
            <person name="Archer D.B."/>
            <person name="Baker S.E."/>
            <person name="Benoit I."/>
            <person name="Brakhage A.A."/>
            <person name="Braus G.H."/>
            <person name="Fischer R."/>
            <person name="Frisvad J.C."/>
            <person name="Goldman G.H."/>
            <person name="Houbraken J."/>
            <person name="Oakley B."/>
            <person name="Pocsi I."/>
            <person name="Scazzocchio C."/>
            <person name="Seiboth B."/>
            <person name="vanKuyk P.A."/>
            <person name="Wortman J."/>
            <person name="Dyer P.S."/>
            <person name="Grigoriev I.V."/>
        </authorList>
    </citation>
    <scope>NUCLEOTIDE SEQUENCE [LARGE SCALE GENOMIC DNA]</scope>
    <source>
        <strain evidence="11">DTO 134E9</strain>
    </source>
</reference>
<dbReference type="GO" id="GO:0005634">
    <property type="term" value="C:nucleus"/>
    <property type="evidence" value="ECO:0007669"/>
    <property type="project" value="UniProtKB-SubCell"/>
</dbReference>
<keyword evidence="3" id="KW-0677">Repeat</keyword>
<dbReference type="Pfam" id="PF00096">
    <property type="entry name" value="zf-C2H2"/>
    <property type="match status" value="1"/>
</dbReference>
<evidence type="ECO:0000256" key="3">
    <source>
        <dbReference type="ARBA" id="ARBA00022737"/>
    </source>
</evidence>
<feature type="domain" description="C2H2-type" evidence="9">
    <location>
        <begin position="85"/>
        <end position="114"/>
    </location>
</feature>
<evidence type="ECO:0000256" key="5">
    <source>
        <dbReference type="ARBA" id="ARBA00022833"/>
    </source>
</evidence>
<feature type="compositionally biased region" description="Low complexity" evidence="8">
    <location>
        <begin position="30"/>
        <end position="59"/>
    </location>
</feature>
<feature type="domain" description="C2H2-type" evidence="9">
    <location>
        <begin position="115"/>
        <end position="144"/>
    </location>
</feature>
<keyword evidence="2" id="KW-0479">Metal-binding</keyword>
<comment type="subcellular location">
    <subcellularLocation>
        <location evidence="1">Nucleus</location>
    </subcellularLocation>
</comment>
<evidence type="ECO:0000259" key="9">
    <source>
        <dbReference type="PROSITE" id="PS50157"/>
    </source>
</evidence>
<dbReference type="STRING" id="1073089.A0A1L9RZN8"/>
<dbReference type="InterPro" id="IPR013087">
    <property type="entry name" value="Znf_C2H2_type"/>
</dbReference>
<evidence type="ECO:0000256" key="1">
    <source>
        <dbReference type="ARBA" id="ARBA00004123"/>
    </source>
</evidence>
<evidence type="ECO:0000256" key="6">
    <source>
        <dbReference type="ARBA" id="ARBA00023242"/>
    </source>
</evidence>
<protein>
    <recommendedName>
        <fullName evidence="9">C2H2-type domain-containing protein</fullName>
    </recommendedName>
</protein>
<dbReference type="PROSITE" id="PS50157">
    <property type="entry name" value="ZINC_FINGER_C2H2_2"/>
    <property type="match status" value="2"/>
</dbReference>
<name>A0A1L9RZN8_ASPWE</name>
<dbReference type="SMART" id="SM00355">
    <property type="entry name" value="ZnF_C2H2"/>
    <property type="match status" value="2"/>
</dbReference>
<dbReference type="PANTHER" id="PTHR40626">
    <property type="entry name" value="MIP31509P"/>
    <property type="match status" value="1"/>
</dbReference>
<dbReference type="InterPro" id="IPR036236">
    <property type="entry name" value="Znf_C2H2_sf"/>
</dbReference>
<dbReference type="RefSeq" id="XP_040694048.1">
    <property type="nucleotide sequence ID" value="XM_040832278.1"/>
</dbReference>
<keyword evidence="6" id="KW-0539">Nucleus</keyword>
<evidence type="ECO:0000256" key="2">
    <source>
        <dbReference type="ARBA" id="ARBA00022723"/>
    </source>
</evidence>
<dbReference type="VEuPathDB" id="FungiDB:ASPWEDRAFT_206079"/>
<dbReference type="PANTHER" id="PTHR40626:SF30">
    <property type="entry name" value="FINGER DOMAIN PROTEIN, PUTATIVE (AFU_ORTHOLOGUE AFUA_4G13600)-RELATED"/>
    <property type="match status" value="1"/>
</dbReference>
<dbReference type="InterPro" id="IPR051059">
    <property type="entry name" value="VerF-like"/>
</dbReference>
<keyword evidence="4 7" id="KW-0863">Zinc-finger</keyword>
<gene>
    <name evidence="10" type="ORF">ASPWEDRAFT_206079</name>
</gene>